<evidence type="ECO:0000259" key="12">
    <source>
        <dbReference type="Pfam" id="PF00122"/>
    </source>
</evidence>
<dbReference type="SUPFAM" id="SSF81665">
    <property type="entry name" value="Calcium ATPase, transmembrane domain M"/>
    <property type="match status" value="1"/>
</dbReference>
<dbReference type="InterPro" id="IPR023214">
    <property type="entry name" value="HAD_sf"/>
</dbReference>
<dbReference type="PRINTS" id="PR00941">
    <property type="entry name" value="CDATPASE"/>
</dbReference>
<evidence type="ECO:0000313" key="15">
    <source>
        <dbReference type="Proteomes" id="UP001321305"/>
    </source>
</evidence>
<dbReference type="SFLD" id="SFLDF00027">
    <property type="entry name" value="p-type_atpase"/>
    <property type="match status" value="1"/>
</dbReference>
<dbReference type="Pfam" id="PF00122">
    <property type="entry name" value="E1-E2_ATPase"/>
    <property type="match status" value="1"/>
</dbReference>
<dbReference type="InterPro" id="IPR018303">
    <property type="entry name" value="ATPase_P-typ_P_site"/>
</dbReference>
<feature type="transmembrane region" description="Helical" evidence="10">
    <location>
        <begin position="138"/>
        <end position="161"/>
    </location>
</feature>
<dbReference type="InterPro" id="IPR023298">
    <property type="entry name" value="ATPase_P-typ_TM_dom_sf"/>
</dbReference>
<name>A0ABZ2ELF0_9BACT</name>
<feature type="domain" description="P-type ATPase A" evidence="12">
    <location>
        <begin position="202"/>
        <end position="302"/>
    </location>
</feature>
<dbReference type="SFLD" id="SFLDG00002">
    <property type="entry name" value="C1.7:_P-type_atpase_like"/>
    <property type="match status" value="1"/>
</dbReference>
<feature type="transmembrane region" description="Helical" evidence="10">
    <location>
        <begin position="686"/>
        <end position="705"/>
    </location>
</feature>
<dbReference type="Pfam" id="PF19335">
    <property type="entry name" value="HMBD"/>
    <property type="match status" value="1"/>
</dbReference>
<dbReference type="InterPro" id="IPR044492">
    <property type="entry name" value="P_typ_ATPase_HD_dom"/>
</dbReference>
<dbReference type="InterPro" id="IPR059000">
    <property type="entry name" value="ATPase_P-type_domA"/>
</dbReference>
<protein>
    <submittedName>
        <fullName evidence="14">Copper-exporting P-type ATPase B</fullName>
    </submittedName>
</protein>
<keyword evidence="6 10" id="KW-0067">ATP-binding</keyword>
<dbReference type="Pfam" id="PF00702">
    <property type="entry name" value="Hydrolase"/>
    <property type="match status" value="1"/>
</dbReference>
<dbReference type="EMBL" id="CP144143">
    <property type="protein sequence ID" value="WWC84156.1"/>
    <property type="molecule type" value="Genomic_DNA"/>
</dbReference>
<keyword evidence="7" id="KW-1278">Translocase</keyword>
<feature type="region of interest" description="Disordered" evidence="11">
    <location>
        <begin position="27"/>
        <end position="63"/>
    </location>
</feature>
<evidence type="ECO:0000256" key="5">
    <source>
        <dbReference type="ARBA" id="ARBA00022741"/>
    </source>
</evidence>
<evidence type="ECO:0000256" key="11">
    <source>
        <dbReference type="SAM" id="MobiDB-lite"/>
    </source>
</evidence>
<feature type="transmembrane region" description="Helical" evidence="10">
    <location>
        <begin position="76"/>
        <end position="93"/>
    </location>
</feature>
<accession>A0ABZ2ELF0</accession>
<dbReference type="SUPFAM" id="SSF56784">
    <property type="entry name" value="HAD-like"/>
    <property type="match status" value="1"/>
</dbReference>
<evidence type="ECO:0000313" key="14">
    <source>
        <dbReference type="EMBL" id="WWC84156.1"/>
    </source>
</evidence>
<dbReference type="InterPro" id="IPR023299">
    <property type="entry name" value="ATPase_P-typ_cyto_dom_N"/>
</dbReference>
<evidence type="ECO:0000256" key="10">
    <source>
        <dbReference type="RuleBase" id="RU362081"/>
    </source>
</evidence>
<feature type="transmembrane region" description="Helical" evidence="10">
    <location>
        <begin position="167"/>
        <end position="184"/>
    </location>
</feature>
<evidence type="ECO:0000259" key="13">
    <source>
        <dbReference type="Pfam" id="PF19335"/>
    </source>
</evidence>
<keyword evidence="15" id="KW-1185">Reference proteome</keyword>
<dbReference type="SUPFAM" id="SSF81653">
    <property type="entry name" value="Calcium ATPase, transduction domain A"/>
    <property type="match status" value="1"/>
</dbReference>
<dbReference type="InterPro" id="IPR036412">
    <property type="entry name" value="HAD-like_sf"/>
</dbReference>
<dbReference type="Gene3D" id="2.70.150.10">
    <property type="entry name" value="Calcium-transporting ATPase, cytoplasmic transduction domain A"/>
    <property type="match status" value="1"/>
</dbReference>
<dbReference type="PANTHER" id="PTHR43520:SF8">
    <property type="entry name" value="P-TYPE CU(+) TRANSPORTER"/>
    <property type="match status" value="1"/>
</dbReference>
<evidence type="ECO:0000256" key="2">
    <source>
        <dbReference type="ARBA" id="ARBA00006024"/>
    </source>
</evidence>
<dbReference type="InterPro" id="IPR027256">
    <property type="entry name" value="P-typ_ATPase_IB"/>
</dbReference>
<keyword evidence="8 10" id="KW-1133">Transmembrane helix</keyword>
<keyword evidence="4 10" id="KW-0479">Metal-binding</keyword>
<organism evidence="14 15">
    <name type="scientific">Mycovorax composti</name>
    <dbReference type="NCBI Taxonomy" id="2962693"/>
    <lineage>
        <taxon>Bacteria</taxon>
        <taxon>Pseudomonadati</taxon>
        <taxon>Bacteroidota</taxon>
        <taxon>Chitinophagia</taxon>
        <taxon>Chitinophagales</taxon>
        <taxon>Chitinophagaceae</taxon>
        <taxon>Mycovorax</taxon>
    </lineage>
</organism>
<dbReference type="Gene3D" id="3.40.1110.10">
    <property type="entry name" value="Calcium-transporting ATPase, cytoplasmic domain N"/>
    <property type="match status" value="1"/>
</dbReference>
<dbReference type="SFLD" id="SFLDS00003">
    <property type="entry name" value="Haloacid_Dehalogenase"/>
    <property type="match status" value="1"/>
</dbReference>
<keyword evidence="10" id="KW-1003">Cell membrane</keyword>
<dbReference type="InterPro" id="IPR045800">
    <property type="entry name" value="HMBD"/>
</dbReference>
<keyword evidence="5 10" id="KW-0547">Nucleotide-binding</keyword>
<evidence type="ECO:0000256" key="7">
    <source>
        <dbReference type="ARBA" id="ARBA00022967"/>
    </source>
</evidence>
<feature type="compositionally biased region" description="Basic residues" evidence="11">
    <location>
        <begin position="33"/>
        <end position="42"/>
    </location>
</feature>
<dbReference type="Proteomes" id="UP001321305">
    <property type="component" value="Chromosome"/>
</dbReference>
<feature type="transmembrane region" description="Helical" evidence="10">
    <location>
        <begin position="351"/>
        <end position="379"/>
    </location>
</feature>
<keyword evidence="3 10" id="KW-0812">Transmembrane</keyword>
<feature type="transmembrane region" description="Helical" evidence="10">
    <location>
        <begin position="318"/>
        <end position="339"/>
    </location>
</feature>
<dbReference type="NCBIfam" id="TIGR01525">
    <property type="entry name" value="ATPase-IB_hvy"/>
    <property type="match status" value="1"/>
</dbReference>
<keyword evidence="9 10" id="KW-0472">Membrane</keyword>
<dbReference type="PANTHER" id="PTHR43520">
    <property type="entry name" value="ATP7, ISOFORM B"/>
    <property type="match status" value="1"/>
</dbReference>
<feature type="domain" description="Heavy metal binding" evidence="13">
    <location>
        <begin position="1"/>
        <end position="22"/>
    </location>
</feature>
<evidence type="ECO:0000256" key="9">
    <source>
        <dbReference type="ARBA" id="ARBA00023136"/>
    </source>
</evidence>
<evidence type="ECO:0000256" key="8">
    <source>
        <dbReference type="ARBA" id="ARBA00022989"/>
    </source>
</evidence>
<evidence type="ECO:0000256" key="4">
    <source>
        <dbReference type="ARBA" id="ARBA00022723"/>
    </source>
</evidence>
<feature type="compositionally biased region" description="Basic and acidic residues" evidence="11">
    <location>
        <begin position="43"/>
        <end position="63"/>
    </location>
</feature>
<sequence length="709" mass="77115">MHPQILKDEPGKCPLCGMDLVPMSGAKNEAHSHHGHHHHHDHKEHSTHSDEHNHHHSDSGYDKHEGHHTHDFLKRFWVSLIITVPILLLSQMIQEWFGFTVAFPGDKYVLLALGTFIYIYGGMPFLKGMVGEIKAKAIGMMTLVAIAISVAYIYSVAVVFGLPGMDFFWELATLIVIMLLGHWLEMRSTMAASKALQSLVALLPNDVTVERNGETIKIKLEDLKNGETIIIKPGEKIPADGTIVDGVSYVNESMLTGESVPVKKEKDGKVIAGSINGEGALSVTATGVGKDSYLNKVINLVQDAQAAKSNTQNLADKVAKWLTFLAIAIGVITFIYWLSSSGDIAFALERMVTVMVTACPHALGVAIPLVVAISTTLSATNGLLIRNRTAFETTRKLSTIIFDKTGTLTKGSHAVEKVIPLTDKYSADEMIQYAAAVQQYSEHHIAKGILKMLAERNLELWKSENFSYMAGIGVKALVNGKEIVAAGPNYFKQNNLTEPETPKEINQSIETVNYVFIDNEVIGIITLADSIREGAQEAIDELRKMSIKSILLTGDNEKIAKAVSEQLGMDDYIANVLPHEKQEKVKQYQAKGEIVAMTGDGVNDAPALAQANVGIAVGSGTDVAAETADIILVNSDPRDVVKMIDFGKRTYKKMVQNLLWAVGYNMIAIPLAAGVLYPSFVLSPAMGAVLMSISTIVVAINASLLKINK</sequence>
<reference evidence="15" key="1">
    <citation type="submission" date="2024-01" db="EMBL/GenBank/DDBJ databases">
        <title>Mycovorax composti gen. nov. sp. nov., a member of the family Chitinophagaceae isolated from button mushroom compost.</title>
        <authorList>
            <person name="Thai M."/>
            <person name="Bell T.L."/>
            <person name="Kertesz M.A."/>
        </authorList>
    </citation>
    <scope>NUCLEOTIDE SEQUENCE [LARGE SCALE GENOMIC DNA]</scope>
    <source>
        <strain evidence="15">C216</strain>
    </source>
</reference>
<evidence type="ECO:0000256" key="6">
    <source>
        <dbReference type="ARBA" id="ARBA00022840"/>
    </source>
</evidence>
<dbReference type="NCBIfam" id="TIGR01511">
    <property type="entry name" value="ATPase-IB1_Cu"/>
    <property type="match status" value="1"/>
</dbReference>
<feature type="transmembrane region" description="Helical" evidence="10">
    <location>
        <begin position="108"/>
        <end position="126"/>
    </location>
</feature>
<gene>
    <name evidence="14" type="primary">copB</name>
    <name evidence="14" type="ORF">PIECOFPK_01889</name>
</gene>
<dbReference type="Gene3D" id="3.40.50.1000">
    <property type="entry name" value="HAD superfamily/HAD-like"/>
    <property type="match status" value="1"/>
</dbReference>
<evidence type="ECO:0000256" key="1">
    <source>
        <dbReference type="ARBA" id="ARBA00004127"/>
    </source>
</evidence>
<dbReference type="NCBIfam" id="TIGR01494">
    <property type="entry name" value="ATPase_P-type"/>
    <property type="match status" value="1"/>
</dbReference>
<dbReference type="PROSITE" id="PS00154">
    <property type="entry name" value="ATPASE_E1_E2"/>
    <property type="match status" value="1"/>
</dbReference>
<dbReference type="InterPro" id="IPR001757">
    <property type="entry name" value="P_typ_ATPase"/>
</dbReference>
<dbReference type="InterPro" id="IPR008250">
    <property type="entry name" value="ATPase_P-typ_transduc_dom_A_sf"/>
</dbReference>
<comment type="subcellular location">
    <subcellularLocation>
        <location evidence="10">Cell membrane</location>
    </subcellularLocation>
    <subcellularLocation>
        <location evidence="1">Endomembrane system</location>
        <topology evidence="1">Multi-pass membrane protein</topology>
    </subcellularLocation>
</comment>
<evidence type="ECO:0000256" key="3">
    <source>
        <dbReference type="ARBA" id="ARBA00022692"/>
    </source>
</evidence>
<proteinExistence type="inferred from homology"/>
<feature type="transmembrane region" description="Helical" evidence="10">
    <location>
        <begin position="658"/>
        <end position="680"/>
    </location>
</feature>
<dbReference type="PRINTS" id="PR00119">
    <property type="entry name" value="CATATPASE"/>
</dbReference>
<comment type="similarity">
    <text evidence="2 10">Belongs to the cation transport ATPase (P-type) (TC 3.A.3) family. Type IB subfamily.</text>
</comment>